<dbReference type="RefSeq" id="WP_172276588.1">
    <property type="nucleotide sequence ID" value="NZ_CASGMU010000012.1"/>
</dbReference>
<gene>
    <name evidence="6" type="ORF">HPS56_11330</name>
</gene>
<organism evidence="6 7">
    <name type="scientific">Xylanibacter muris</name>
    <dbReference type="NCBI Taxonomy" id="2736290"/>
    <lineage>
        <taxon>Bacteria</taxon>
        <taxon>Pseudomonadati</taxon>
        <taxon>Bacteroidota</taxon>
        <taxon>Bacteroidia</taxon>
        <taxon>Bacteroidales</taxon>
        <taxon>Prevotellaceae</taxon>
        <taxon>Xylanibacter</taxon>
    </lineage>
</organism>
<dbReference type="PANTHER" id="PTHR11069">
    <property type="entry name" value="GLUCOSYLCERAMIDASE"/>
    <property type="match status" value="1"/>
</dbReference>
<name>A0ABX2ARS1_9BACT</name>
<dbReference type="SUPFAM" id="SSF51445">
    <property type="entry name" value="(Trans)glycosidases"/>
    <property type="match status" value="1"/>
</dbReference>
<accession>A0ABX2ARS1</accession>
<comment type="caution">
    <text evidence="6">The sequence shown here is derived from an EMBL/GenBank/DDBJ whole genome shotgun (WGS) entry which is preliminary data.</text>
</comment>
<comment type="similarity">
    <text evidence="1 4">Belongs to the glycosyl hydrolase 30 family.</text>
</comment>
<evidence type="ECO:0000313" key="6">
    <source>
        <dbReference type="EMBL" id="NPD92920.1"/>
    </source>
</evidence>
<sequence>MDVKRLLFVFQIGFLIPLFIEAQTFTWVQSSKDKEWRTGRISAVAKVAEHDVVVPGEPVVTFNRWGTCFNELGWDAINMLPEAGREEIMRNLFSPSGDLRFTMGRIPMNANDYARGWYSCDEVAGDFGLKYFNIDRDKTTLIPYIHKAQSYNPDLTFWASPWSPPSWMKINGDYPVRSSEHNTMDVRKDYILFEGPDGNRDDYKAPKGIFPPKLSLTDYFIMDDRYLATYARYFSRFISAYAEQGIDIGAVMYQNEAWSYTPYPGCAWTPEGIVRFNVEYLAPLMKKEHPGVDVYFGTINTNRYDVIDKVLTDGRMADAVKGIGLQWEGGQILQRLRENYPGYKYVQTEGECGWGSFDWKAAEHTFERISHYLGNGCEDYTFWNAVLAGDGMSTWGWKQNALIRVDAASSTFKYTHEYYAVKHYSHYVEKGDKVVAHVGAGEANVPVLVLLTPENKYLVMAGNFNDEERKMTVKVGKKYLSAVLKPHSLNTFVQK</sequence>
<evidence type="ECO:0000256" key="4">
    <source>
        <dbReference type="RuleBase" id="RU361188"/>
    </source>
</evidence>
<feature type="domain" description="Glycosyl hydrolase family 30 TIM-barrel" evidence="5">
    <location>
        <begin position="66"/>
        <end position="173"/>
    </location>
</feature>
<evidence type="ECO:0000256" key="1">
    <source>
        <dbReference type="ARBA" id="ARBA00005382"/>
    </source>
</evidence>
<evidence type="ECO:0000256" key="3">
    <source>
        <dbReference type="ARBA" id="ARBA00022801"/>
    </source>
</evidence>
<evidence type="ECO:0000259" key="5">
    <source>
        <dbReference type="Pfam" id="PF02055"/>
    </source>
</evidence>
<protein>
    <submittedName>
        <fullName evidence="6">Beta-glycosidase</fullName>
    </submittedName>
</protein>
<dbReference type="EMBL" id="JABKKF010000012">
    <property type="protein sequence ID" value="NPD92920.1"/>
    <property type="molecule type" value="Genomic_DNA"/>
</dbReference>
<evidence type="ECO:0000256" key="2">
    <source>
        <dbReference type="ARBA" id="ARBA00022729"/>
    </source>
</evidence>
<proteinExistence type="inferred from homology"/>
<keyword evidence="2" id="KW-0732">Signal</keyword>
<reference evidence="6 7" key="1">
    <citation type="submission" date="2020-05" db="EMBL/GenBank/DDBJ databases">
        <title>Distinct polysaccharide utilization as determinants for interspecies competition between intestinal Prevotella spp.</title>
        <authorList>
            <person name="Galvez E.J.C."/>
            <person name="Iljazovic A."/>
            <person name="Strowig T."/>
        </authorList>
    </citation>
    <scope>NUCLEOTIDE SEQUENCE [LARGE SCALE GENOMIC DNA]</scope>
    <source>
        <strain evidence="6 7">PMUR</strain>
    </source>
</reference>
<dbReference type="InterPro" id="IPR033453">
    <property type="entry name" value="Glyco_hydro_30_TIM-barrel"/>
</dbReference>
<dbReference type="PANTHER" id="PTHR11069:SF23">
    <property type="entry name" value="LYSOSOMAL ACID GLUCOSYLCERAMIDASE"/>
    <property type="match status" value="1"/>
</dbReference>
<dbReference type="Gene3D" id="3.20.20.80">
    <property type="entry name" value="Glycosidases"/>
    <property type="match status" value="1"/>
</dbReference>
<keyword evidence="7" id="KW-1185">Reference proteome</keyword>
<dbReference type="Proteomes" id="UP000714420">
    <property type="component" value="Unassembled WGS sequence"/>
</dbReference>
<dbReference type="Pfam" id="PF02055">
    <property type="entry name" value="Glyco_hydro_30"/>
    <property type="match status" value="2"/>
</dbReference>
<keyword evidence="3 4" id="KW-0378">Hydrolase</keyword>
<feature type="domain" description="Glycosyl hydrolase family 30 TIM-barrel" evidence="5">
    <location>
        <begin position="223"/>
        <end position="428"/>
    </location>
</feature>
<dbReference type="InterPro" id="IPR001139">
    <property type="entry name" value="Glyco_hydro_30"/>
</dbReference>
<evidence type="ECO:0000313" key="7">
    <source>
        <dbReference type="Proteomes" id="UP000714420"/>
    </source>
</evidence>
<dbReference type="InterPro" id="IPR017853">
    <property type="entry name" value="GH"/>
</dbReference>
<keyword evidence="4" id="KW-0326">Glycosidase</keyword>